<evidence type="ECO:0000313" key="2">
    <source>
        <dbReference type="Proteomes" id="UP000243719"/>
    </source>
</evidence>
<reference evidence="2" key="1">
    <citation type="submission" date="2016-09" db="EMBL/GenBank/DDBJ databases">
        <authorList>
            <person name="Varghese N."/>
            <person name="Submissions S."/>
        </authorList>
    </citation>
    <scope>NUCLEOTIDE SEQUENCE [LARGE SCALE GENOMIC DNA]</scope>
    <source>
        <strain evidence="2">JS23</strain>
    </source>
</reference>
<dbReference type="Pfam" id="PF02585">
    <property type="entry name" value="PIG-L"/>
    <property type="match status" value="1"/>
</dbReference>
<dbReference type="Proteomes" id="UP000243719">
    <property type="component" value="Unassembled WGS sequence"/>
</dbReference>
<gene>
    <name evidence="1" type="ORF">SAMN05216551_10788</name>
</gene>
<dbReference type="SUPFAM" id="SSF102588">
    <property type="entry name" value="LmbE-like"/>
    <property type="match status" value="1"/>
</dbReference>
<proteinExistence type="predicted"/>
<keyword evidence="2" id="KW-1185">Reference proteome</keyword>
<dbReference type="AlphaFoldDB" id="A0A1H2PRP4"/>
<organism evidence="1 2">
    <name type="scientific">Chitinasiproducens palmae</name>
    <dbReference type="NCBI Taxonomy" id="1770053"/>
    <lineage>
        <taxon>Bacteria</taxon>
        <taxon>Pseudomonadati</taxon>
        <taxon>Pseudomonadota</taxon>
        <taxon>Betaproteobacteria</taxon>
        <taxon>Burkholderiales</taxon>
        <taxon>Burkholderiaceae</taxon>
        <taxon>Chitinasiproducens</taxon>
    </lineage>
</organism>
<dbReference type="RefSeq" id="WP_091908810.1">
    <property type="nucleotide sequence ID" value="NZ_FNLO01000007.1"/>
</dbReference>
<sequence length="245" mass="26848">MAETPDRLLLISPHYDDGIFSCGELLASHDDCVVVTVFTGVPSDPGLSTDWDRACGFRTSREAMVERQRENEAALDRVGAVSANLGFFDSQYEQTPSVEAVAAALVRAIDRYRPTCAVTPLGLFHSDHLLCADAALSAFERVPSIGTVAYEDALYRRMPTLAQRRLATLLARGIGATPAFVYETPGDRAPAAEADHRARWRQQKRSAVGAYTSQLKAFGSGGYDDVDAPEHYWHLRNIEANKDEA</sequence>
<dbReference type="OrthoDB" id="116799at2"/>
<dbReference type="STRING" id="1770053.SAMN05216551_10788"/>
<protein>
    <submittedName>
        <fullName evidence="1">N-acetylglucosaminyl deacetylase, LmbE family</fullName>
    </submittedName>
</protein>
<dbReference type="EMBL" id="FNLO01000007">
    <property type="protein sequence ID" value="SDV49128.1"/>
    <property type="molecule type" value="Genomic_DNA"/>
</dbReference>
<dbReference type="InterPro" id="IPR003737">
    <property type="entry name" value="GlcNAc_PI_deacetylase-related"/>
</dbReference>
<dbReference type="Gene3D" id="3.40.50.10320">
    <property type="entry name" value="LmbE-like"/>
    <property type="match status" value="1"/>
</dbReference>
<name>A0A1H2PRP4_9BURK</name>
<evidence type="ECO:0000313" key="1">
    <source>
        <dbReference type="EMBL" id="SDV49128.1"/>
    </source>
</evidence>
<accession>A0A1H2PRP4</accession>
<dbReference type="InterPro" id="IPR024078">
    <property type="entry name" value="LmbE-like_dom_sf"/>
</dbReference>